<name>A0A8S9L4E0_BRACR</name>
<comment type="caution">
    <text evidence="2">The sequence shown here is derived from an EMBL/GenBank/DDBJ whole genome shotgun (WGS) entry which is preliminary data.</text>
</comment>
<dbReference type="Proteomes" id="UP000712281">
    <property type="component" value="Unassembled WGS sequence"/>
</dbReference>
<gene>
    <name evidence="2" type="ORF">F2Q68_00008786</name>
</gene>
<evidence type="ECO:0000256" key="1">
    <source>
        <dbReference type="SAM" id="MobiDB-lite"/>
    </source>
</evidence>
<proteinExistence type="predicted"/>
<dbReference type="AlphaFoldDB" id="A0A8S9L4E0"/>
<dbReference type="EMBL" id="QGKW02000717">
    <property type="protein sequence ID" value="KAF2600757.1"/>
    <property type="molecule type" value="Genomic_DNA"/>
</dbReference>
<evidence type="ECO:0000313" key="3">
    <source>
        <dbReference type="Proteomes" id="UP000712281"/>
    </source>
</evidence>
<sequence length="56" mass="6176">MSSCDKGDGRSAAQGENQSIWDARSTLRKPSSNAASRDDYVLNTRWAVDDEAQQND</sequence>
<feature type="region of interest" description="Disordered" evidence="1">
    <location>
        <begin position="1"/>
        <end position="39"/>
    </location>
</feature>
<evidence type="ECO:0000313" key="2">
    <source>
        <dbReference type="EMBL" id="KAF2600757.1"/>
    </source>
</evidence>
<protein>
    <submittedName>
        <fullName evidence="2">Uncharacterized protein</fullName>
    </submittedName>
</protein>
<reference evidence="2" key="1">
    <citation type="submission" date="2019-12" db="EMBL/GenBank/DDBJ databases">
        <title>Genome sequencing and annotation of Brassica cretica.</title>
        <authorList>
            <person name="Studholme D.J."/>
            <person name="Sarris P.F."/>
        </authorList>
    </citation>
    <scope>NUCLEOTIDE SEQUENCE</scope>
    <source>
        <strain evidence="2">PFS-001/15</strain>
        <tissue evidence="2">Leaf</tissue>
    </source>
</reference>
<organism evidence="2 3">
    <name type="scientific">Brassica cretica</name>
    <name type="common">Mustard</name>
    <dbReference type="NCBI Taxonomy" id="69181"/>
    <lineage>
        <taxon>Eukaryota</taxon>
        <taxon>Viridiplantae</taxon>
        <taxon>Streptophyta</taxon>
        <taxon>Embryophyta</taxon>
        <taxon>Tracheophyta</taxon>
        <taxon>Spermatophyta</taxon>
        <taxon>Magnoliopsida</taxon>
        <taxon>eudicotyledons</taxon>
        <taxon>Gunneridae</taxon>
        <taxon>Pentapetalae</taxon>
        <taxon>rosids</taxon>
        <taxon>malvids</taxon>
        <taxon>Brassicales</taxon>
        <taxon>Brassicaceae</taxon>
        <taxon>Brassiceae</taxon>
        <taxon>Brassica</taxon>
    </lineage>
</organism>
<accession>A0A8S9L4E0</accession>